<dbReference type="Pfam" id="PF04333">
    <property type="entry name" value="MlaA"/>
    <property type="match status" value="1"/>
</dbReference>
<organism evidence="4 5">
    <name type="scientific">Candidatus Scatocola faecipullorum</name>
    <dbReference type="NCBI Taxonomy" id="2840917"/>
    <lineage>
        <taxon>Bacteria</taxon>
        <taxon>Pseudomonadati</taxon>
        <taxon>Pseudomonadota</taxon>
        <taxon>Alphaproteobacteria</taxon>
        <taxon>Rhodospirillales</taxon>
        <taxon>Rhodospirillaceae</taxon>
        <taxon>Rhodospirillaceae incertae sedis</taxon>
        <taxon>Candidatus Scatocola</taxon>
    </lineage>
</organism>
<dbReference type="EMBL" id="DVNC01000033">
    <property type="protein sequence ID" value="HIU53475.1"/>
    <property type="molecule type" value="Genomic_DNA"/>
</dbReference>
<evidence type="ECO:0000256" key="2">
    <source>
        <dbReference type="ARBA" id="ARBA00022729"/>
    </source>
</evidence>
<feature type="chain" id="PRO_5039697142" evidence="3">
    <location>
        <begin position="27"/>
        <end position="267"/>
    </location>
</feature>
<comment type="caution">
    <text evidence="4">The sequence shown here is derived from an EMBL/GenBank/DDBJ whole genome shotgun (WGS) entry which is preliminary data.</text>
</comment>
<keyword evidence="2 3" id="KW-0732">Signal</keyword>
<dbReference type="AlphaFoldDB" id="A0A9D1M4H4"/>
<dbReference type="GO" id="GO:0016020">
    <property type="term" value="C:membrane"/>
    <property type="evidence" value="ECO:0007669"/>
    <property type="project" value="InterPro"/>
</dbReference>
<dbReference type="PRINTS" id="PR01805">
    <property type="entry name" value="VACJLIPOPROT"/>
</dbReference>
<accession>A0A9D1M4H4</accession>
<gene>
    <name evidence="4" type="ORF">IAD20_05285</name>
</gene>
<dbReference type="PANTHER" id="PTHR30035">
    <property type="entry name" value="LIPOPROTEIN VACJ-RELATED"/>
    <property type="match status" value="1"/>
</dbReference>
<dbReference type="InterPro" id="IPR007428">
    <property type="entry name" value="MlaA"/>
</dbReference>
<evidence type="ECO:0000256" key="3">
    <source>
        <dbReference type="SAM" id="SignalP"/>
    </source>
</evidence>
<evidence type="ECO:0000313" key="4">
    <source>
        <dbReference type="EMBL" id="HIU53475.1"/>
    </source>
</evidence>
<feature type="signal peptide" evidence="3">
    <location>
        <begin position="1"/>
        <end position="26"/>
    </location>
</feature>
<evidence type="ECO:0000256" key="1">
    <source>
        <dbReference type="ARBA" id="ARBA00010634"/>
    </source>
</evidence>
<comment type="similarity">
    <text evidence="1">Belongs to the MlaA family.</text>
</comment>
<dbReference type="PROSITE" id="PS51257">
    <property type="entry name" value="PROKAR_LIPOPROTEIN"/>
    <property type="match status" value="1"/>
</dbReference>
<name>A0A9D1M4H4_9PROT</name>
<reference evidence="4" key="2">
    <citation type="journal article" date="2021" name="PeerJ">
        <title>Extensive microbial diversity within the chicken gut microbiome revealed by metagenomics and culture.</title>
        <authorList>
            <person name="Gilroy R."/>
            <person name="Ravi A."/>
            <person name="Getino M."/>
            <person name="Pursley I."/>
            <person name="Horton D.L."/>
            <person name="Alikhan N.F."/>
            <person name="Baker D."/>
            <person name="Gharbi K."/>
            <person name="Hall N."/>
            <person name="Watson M."/>
            <person name="Adriaenssens E.M."/>
            <person name="Foster-Nyarko E."/>
            <person name="Jarju S."/>
            <person name="Secka A."/>
            <person name="Antonio M."/>
            <person name="Oren A."/>
            <person name="Chaudhuri R.R."/>
            <person name="La Ragione R."/>
            <person name="Hildebrand F."/>
            <person name="Pallen M.J."/>
        </authorList>
    </citation>
    <scope>NUCLEOTIDE SEQUENCE</scope>
    <source>
        <strain evidence="4">ChiW3-316</strain>
    </source>
</reference>
<evidence type="ECO:0000313" key="5">
    <source>
        <dbReference type="Proteomes" id="UP000824107"/>
    </source>
</evidence>
<protein>
    <submittedName>
        <fullName evidence="4">VacJ family lipoprotein</fullName>
    </submittedName>
</protein>
<sequence>MQKRVFLSSILSVMVLVTSSCSSTHSAVSDTHDQADTFETYNRAMFKFNYQVDKYVLKPLAEGYRAITNQYARDRISSVIANLKEPLYATNNLLQGEFTDSGMSLARFAVNSTLGLAGMYDVAEGWGWPRKKAGFDSTLAKWCIKDGPYIILPILGPSTPRAAVSLALDSAFNPLYWATYNDANVKDKVMYSYAAVSGIVTRESVMDIWDDLERNSVDFYAAMRSAYLQNRGQSGCYNDENAQGTAAYDFDFGIEDEDMTYQDMENN</sequence>
<keyword evidence="4" id="KW-0449">Lipoprotein</keyword>
<reference evidence="4" key="1">
    <citation type="submission" date="2020-10" db="EMBL/GenBank/DDBJ databases">
        <authorList>
            <person name="Gilroy R."/>
        </authorList>
    </citation>
    <scope>NUCLEOTIDE SEQUENCE</scope>
    <source>
        <strain evidence="4">ChiW3-316</strain>
    </source>
</reference>
<dbReference type="GO" id="GO:0120010">
    <property type="term" value="P:intermembrane phospholipid transfer"/>
    <property type="evidence" value="ECO:0007669"/>
    <property type="project" value="TreeGrafter"/>
</dbReference>
<dbReference type="PANTHER" id="PTHR30035:SF3">
    <property type="entry name" value="INTERMEMBRANE PHOSPHOLIPID TRANSPORT SYSTEM LIPOPROTEIN MLAA"/>
    <property type="match status" value="1"/>
</dbReference>
<proteinExistence type="inferred from homology"/>
<dbReference type="Proteomes" id="UP000824107">
    <property type="component" value="Unassembled WGS sequence"/>
</dbReference>